<dbReference type="Gene3D" id="2.40.10.230">
    <property type="entry name" value="Probable tRNA pseudouridine synthase domain"/>
    <property type="match status" value="1"/>
</dbReference>
<evidence type="ECO:0000256" key="7">
    <source>
        <dbReference type="ARBA" id="ARBA00022884"/>
    </source>
</evidence>
<proteinExistence type="inferred from homology"/>
<dbReference type="FunFam" id="2.40.10.230:FF:000002">
    <property type="entry name" value="H/ACA ribonucleoprotein complex non-core subunit NAF1"/>
    <property type="match status" value="1"/>
</dbReference>
<dbReference type="PANTHER" id="PTHR31633:SF1">
    <property type="entry name" value="H_ACA RIBONUCLEOPROTEIN COMPLEX NON-CORE SUBUNIT NAF1"/>
    <property type="match status" value="1"/>
</dbReference>
<accession>A0A8J5M7Z3</accession>
<evidence type="ECO:0000313" key="10">
    <source>
        <dbReference type="EMBL" id="KAG6536655.1"/>
    </source>
</evidence>
<dbReference type="PANTHER" id="PTHR31633">
    <property type="entry name" value="H/ACA RIBONUCLEOPROTEIN COMPLEX NON-CORE SUBUNIT NAF1"/>
    <property type="match status" value="1"/>
</dbReference>
<feature type="compositionally biased region" description="Acidic residues" evidence="9">
    <location>
        <begin position="209"/>
        <end position="227"/>
    </location>
</feature>
<feature type="compositionally biased region" description="Basic residues" evidence="9">
    <location>
        <begin position="756"/>
        <end position="773"/>
    </location>
</feature>
<keyword evidence="5" id="KW-0698">rRNA processing</keyword>
<dbReference type="GO" id="GO:0001522">
    <property type="term" value="P:pseudouridine synthesis"/>
    <property type="evidence" value="ECO:0007669"/>
    <property type="project" value="InterPro"/>
</dbReference>
<keyword evidence="11" id="KW-1185">Reference proteome</keyword>
<evidence type="ECO:0000256" key="1">
    <source>
        <dbReference type="ARBA" id="ARBA00004123"/>
    </source>
</evidence>
<dbReference type="EMBL" id="JACMSC010000001">
    <property type="protein sequence ID" value="KAG6536655.1"/>
    <property type="molecule type" value="Genomic_DNA"/>
</dbReference>
<dbReference type="InterPro" id="IPR040309">
    <property type="entry name" value="Naf1"/>
</dbReference>
<dbReference type="GO" id="GO:0003723">
    <property type="term" value="F:RNA binding"/>
    <property type="evidence" value="ECO:0007669"/>
    <property type="project" value="UniProtKB-KW"/>
</dbReference>
<dbReference type="GO" id="GO:0005634">
    <property type="term" value="C:nucleus"/>
    <property type="evidence" value="ECO:0007669"/>
    <property type="project" value="UniProtKB-SubCell"/>
</dbReference>
<sequence length="782" mass="84290">MNPSEKYRCNALHFKGSKSSFPSARAETPLPVPSSSFSHHRHLVLVFPDSIIQSKMGSPWNSPPEEPSPTLQPSDFDPFLLGFDPDEWLVDPHRFFVSVEEVEVLDFLDSPVTEISNLGVKEELPLPSIDERMKCVTLLEDSNEQPVNNGTASVKSSFDDAKVAFGNLDLDGSQEGRVENDFSETTKANGASEDRASFLVNVANMSSEENSEAESDGSDEEIEESESSDSSSSSSSSEEEDSDDGYHEGKHSRCDSNISGGFLKGAEEEIEEGEIRDDNQDEMIIGSEEDEDIVKGPIRSKNEVEDLPPVPKIDVTLEPHHRVLSVGVISAVLDNKVVVNGLEKHNPLSEGSILWITEMRLPLGLVDEIFGPVKNPFYVIRYNSVKEIPAGISVGTAVSFVLEFATCILNYIELHKKSYDASGENDEELHDEVEFSDDEKEAWYKKSIRHAKRGNNNKCKAHPESFGNKRNFKCASMQKGMCLQVNQVSECPNRFPSSVTGPTESHIVANTFACSNYGSSGAGGSGVSSHAILASTPMPVQMSSLLGGAGGSGVSSHAILASTPMPVQMSSLLGGAGGSGVSSHAILASTPMPVQMSNSLGGAGGSGVSSHAIPAATPMPLQMSSLMGIPHQFQQLLNSVWLSGFLNLQQQSLGAQGFAANMLPSQQPGNHAWTQLHQSQAYSSFPNKLPFQHQLIPNFQAHASIPRFDEPNLCTTSATIPIQEVSGNIQEPSVPNQQNFGFPFGPTARGDVRPSHLGRGRKPFGGRKPHGRGGYHSYGRGG</sequence>
<keyword evidence="4" id="KW-0690">Ribosome biogenesis</keyword>
<evidence type="ECO:0000256" key="4">
    <source>
        <dbReference type="ARBA" id="ARBA00022517"/>
    </source>
</evidence>
<dbReference type="GO" id="GO:0005732">
    <property type="term" value="C:sno(s)RNA-containing ribonucleoprotein complex"/>
    <property type="evidence" value="ECO:0007669"/>
    <property type="project" value="InterPro"/>
</dbReference>
<dbReference type="AlphaFoldDB" id="A0A8J5M7Z3"/>
<evidence type="ECO:0000256" key="2">
    <source>
        <dbReference type="ARBA" id="ARBA00009801"/>
    </source>
</evidence>
<evidence type="ECO:0000256" key="8">
    <source>
        <dbReference type="ARBA" id="ARBA00023242"/>
    </source>
</evidence>
<keyword evidence="7" id="KW-0694">RNA-binding</keyword>
<dbReference type="InterPro" id="IPR009000">
    <property type="entry name" value="Transl_B-barrel_sf"/>
</dbReference>
<comment type="caution">
    <text evidence="10">The sequence shown here is derived from an EMBL/GenBank/DDBJ whole genome shotgun (WGS) entry which is preliminary data.</text>
</comment>
<organism evidence="10 11">
    <name type="scientific">Zingiber officinale</name>
    <name type="common">Ginger</name>
    <name type="synonym">Amomum zingiber</name>
    <dbReference type="NCBI Taxonomy" id="94328"/>
    <lineage>
        <taxon>Eukaryota</taxon>
        <taxon>Viridiplantae</taxon>
        <taxon>Streptophyta</taxon>
        <taxon>Embryophyta</taxon>
        <taxon>Tracheophyta</taxon>
        <taxon>Spermatophyta</taxon>
        <taxon>Magnoliopsida</taxon>
        <taxon>Liliopsida</taxon>
        <taxon>Zingiberales</taxon>
        <taxon>Zingiberaceae</taxon>
        <taxon>Zingiber</taxon>
    </lineage>
</organism>
<keyword evidence="6" id="KW-0597">Phosphoprotein</keyword>
<comment type="similarity">
    <text evidence="2">Belongs to the NAF1 family.</text>
</comment>
<evidence type="ECO:0000256" key="5">
    <source>
        <dbReference type="ARBA" id="ARBA00022552"/>
    </source>
</evidence>
<dbReference type="GO" id="GO:0000493">
    <property type="term" value="P:box H/ACA snoRNP assembly"/>
    <property type="evidence" value="ECO:0007669"/>
    <property type="project" value="InterPro"/>
</dbReference>
<feature type="region of interest" description="Disordered" evidence="9">
    <location>
        <begin position="747"/>
        <end position="782"/>
    </location>
</feature>
<gene>
    <name evidence="10" type="ORF">ZIOFF_001714</name>
</gene>
<comment type="subcellular location">
    <subcellularLocation>
        <location evidence="1">Nucleus</location>
    </subcellularLocation>
</comment>
<evidence type="ECO:0000313" key="11">
    <source>
        <dbReference type="Proteomes" id="UP000734854"/>
    </source>
</evidence>
<dbReference type="InterPro" id="IPR038664">
    <property type="entry name" value="Gar1/Naf1_Cbf5-bd_sf"/>
</dbReference>
<dbReference type="InterPro" id="IPR007504">
    <property type="entry name" value="H/ACA_rnp_Gar1/Naf1"/>
</dbReference>
<name>A0A8J5M7Z3_ZINOF</name>
<evidence type="ECO:0000256" key="3">
    <source>
        <dbReference type="ARBA" id="ARBA00021438"/>
    </source>
</evidence>
<feature type="compositionally biased region" description="Basic and acidic residues" evidence="9">
    <location>
        <begin position="244"/>
        <end position="254"/>
    </location>
</feature>
<dbReference type="Proteomes" id="UP000734854">
    <property type="component" value="Unassembled WGS sequence"/>
</dbReference>
<protein>
    <recommendedName>
        <fullName evidence="3">H/ACA ribonucleoprotein complex non-core subunit NAF1</fullName>
    </recommendedName>
</protein>
<reference evidence="10 11" key="1">
    <citation type="submission" date="2020-08" db="EMBL/GenBank/DDBJ databases">
        <title>Plant Genome Project.</title>
        <authorList>
            <person name="Zhang R.-G."/>
        </authorList>
    </citation>
    <scope>NUCLEOTIDE SEQUENCE [LARGE SCALE GENOMIC DNA]</scope>
    <source>
        <tissue evidence="10">Rhizome</tissue>
    </source>
</reference>
<evidence type="ECO:0000256" key="9">
    <source>
        <dbReference type="SAM" id="MobiDB-lite"/>
    </source>
</evidence>
<dbReference type="SUPFAM" id="SSF50447">
    <property type="entry name" value="Translation proteins"/>
    <property type="match status" value="1"/>
</dbReference>
<dbReference type="GO" id="GO:0006364">
    <property type="term" value="P:rRNA processing"/>
    <property type="evidence" value="ECO:0007669"/>
    <property type="project" value="UniProtKB-KW"/>
</dbReference>
<dbReference type="Pfam" id="PF04410">
    <property type="entry name" value="Gar1"/>
    <property type="match status" value="1"/>
</dbReference>
<keyword evidence="8" id="KW-0539">Nucleus</keyword>
<feature type="region of interest" description="Disordered" evidence="9">
    <location>
        <begin position="171"/>
        <end position="262"/>
    </location>
</feature>
<evidence type="ECO:0000256" key="6">
    <source>
        <dbReference type="ARBA" id="ARBA00022553"/>
    </source>
</evidence>